<keyword evidence="2 4" id="KW-0547">Nucleotide-binding</keyword>
<organism evidence="5 6">
    <name type="scientific">Pseudolabrys taiwanensis</name>
    <dbReference type="NCBI Taxonomy" id="331696"/>
    <lineage>
        <taxon>Bacteria</taxon>
        <taxon>Pseudomonadati</taxon>
        <taxon>Pseudomonadota</taxon>
        <taxon>Alphaproteobacteria</taxon>
        <taxon>Hyphomicrobiales</taxon>
        <taxon>Xanthobacteraceae</taxon>
        <taxon>Pseudolabrys</taxon>
    </lineage>
</organism>
<dbReference type="SUPFAM" id="SSF55931">
    <property type="entry name" value="Glutamine synthetase/guanido kinase"/>
    <property type="match status" value="1"/>
</dbReference>
<evidence type="ECO:0000256" key="2">
    <source>
        <dbReference type="ARBA" id="ARBA00022741"/>
    </source>
</evidence>
<evidence type="ECO:0000256" key="4">
    <source>
        <dbReference type="HAMAP-Rule" id="MF_01609"/>
    </source>
</evidence>
<gene>
    <name evidence="5" type="ORF">DW352_07855</name>
</gene>
<dbReference type="EC" id="6.3.2.2" evidence="4"/>
<dbReference type="InterPro" id="IPR006336">
    <property type="entry name" value="GCS2"/>
</dbReference>
<evidence type="ECO:0000313" key="5">
    <source>
        <dbReference type="EMBL" id="AXK80435.1"/>
    </source>
</evidence>
<dbReference type="KEGG" id="ptaw:DW352_07855"/>
<comment type="catalytic activity">
    <reaction evidence="4">
        <text>L-cysteine + L-glutamate + ATP = gamma-L-glutamyl-L-cysteine + ADP + phosphate + H(+)</text>
        <dbReference type="Rhea" id="RHEA:13285"/>
        <dbReference type="ChEBI" id="CHEBI:15378"/>
        <dbReference type="ChEBI" id="CHEBI:29985"/>
        <dbReference type="ChEBI" id="CHEBI:30616"/>
        <dbReference type="ChEBI" id="CHEBI:35235"/>
        <dbReference type="ChEBI" id="CHEBI:43474"/>
        <dbReference type="ChEBI" id="CHEBI:58173"/>
        <dbReference type="ChEBI" id="CHEBI:456216"/>
        <dbReference type="EC" id="6.3.2.2"/>
    </reaction>
</comment>
<accession>A0A345ZU38</accession>
<sequence>MYTLGIEEEYFVFDAKTRRAVRRLNKKFLGHVQKELGKHVTTEMLQSQIEVVSPICATMNEARGHLSRYRHVLSETAKAYGLGVAAMGTFPLAYWPEQEITPKDRYDAIIEDLQMIGFRNMLCGMHVHVAVPDVDARVNLIARMTPFLPLLLAFSTSSPFWQGQRTGLHGYRLAAYDELPRTGLPELLPTKEEFDEYIAALTWARIIPDASYIWWAVRPSLAHPTIELRIADSCTRLEDALAIAALFRCLTRALDRDRALNAGFDRVGRAITQENKWHAQRYGIHATFVDPFSRSPLSADDWLEQIVDLVAPDMMALGCEAEIRHLDTILAGGTSADRQMEIFAASRSTGAKRLTALKEVVDWAAATTAGTGQRP</sequence>
<evidence type="ECO:0000256" key="1">
    <source>
        <dbReference type="ARBA" id="ARBA00022598"/>
    </source>
</evidence>
<name>A0A345ZU38_9HYPH</name>
<evidence type="ECO:0000313" key="6">
    <source>
        <dbReference type="Proteomes" id="UP000254889"/>
    </source>
</evidence>
<protein>
    <recommendedName>
        <fullName evidence="4">Putative glutamate--cysteine ligase 2</fullName>
        <ecNumber evidence="4">6.3.2.2</ecNumber>
    </recommendedName>
    <alternativeName>
        <fullName evidence="4">Gamma-glutamylcysteine synthetase 2</fullName>
        <shortName evidence="4">GCS 2</shortName>
        <shortName evidence="4">Gamma-GCS 2</shortName>
    </alternativeName>
</protein>
<proteinExistence type="inferred from homology"/>
<dbReference type="EMBL" id="CP031417">
    <property type="protein sequence ID" value="AXK80435.1"/>
    <property type="molecule type" value="Genomic_DNA"/>
</dbReference>
<keyword evidence="1 4" id="KW-0436">Ligase</keyword>
<dbReference type="GO" id="GO:0004357">
    <property type="term" value="F:glutamate-cysteine ligase activity"/>
    <property type="evidence" value="ECO:0007669"/>
    <property type="project" value="UniProtKB-EC"/>
</dbReference>
<dbReference type="RefSeq" id="WP_115690082.1">
    <property type="nucleotide sequence ID" value="NZ_CP031417.1"/>
</dbReference>
<dbReference type="PANTHER" id="PTHR36510:SF1">
    <property type="entry name" value="GLUTAMATE--CYSTEINE LIGASE 2-RELATED"/>
    <property type="match status" value="1"/>
</dbReference>
<reference evidence="5 6" key="1">
    <citation type="submission" date="2018-07" db="EMBL/GenBank/DDBJ databases">
        <authorList>
            <person name="Quirk P.G."/>
            <person name="Krulwich T.A."/>
        </authorList>
    </citation>
    <scope>NUCLEOTIDE SEQUENCE [LARGE SCALE GENOMIC DNA]</scope>
    <source>
        <strain evidence="5 6">CC-BB4</strain>
    </source>
</reference>
<dbReference type="GO" id="GO:0005524">
    <property type="term" value="F:ATP binding"/>
    <property type="evidence" value="ECO:0007669"/>
    <property type="project" value="UniProtKB-KW"/>
</dbReference>
<comment type="similarity">
    <text evidence="4">Belongs to the glutamate--cysteine ligase type 2 family. YbdK subfamily.</text>
</comment>
<dbReference type="GO" id="GO:0042398">
    <property type="term" value="P:modified amino acid biosynthetic process"/>
    <property type="evidence" value="ECO:0007669"/>
    <property type="project" value="InterPro"/>
</dbReference>
<dbReference type="Proteomes" id="UP000254889">
    <property type="component" value="Chromosome"/>
</dbReference>
<dbReference type="AlphaFoldDB" id="A0A345ZU38"/>
<keyword evidence="6" id="KW-1185">Reference proteome</keyword>
<dbReference type="InterPro" id="IPR011793">
    <property type="entry name" value="YbdK"/>
</dbReference>
<dbReference type="Gene3D" id="3.30.590.20">
    <property type="match status" value="1"/>
</dbReference>
<dbReference type="HAMAP" id="MF_01609">
    <property type="entry name" value="Glu_cys_ligase_2"/>
    <property type="match status" value="1"/>
</dbReference>
<evidence type="ECO:0000256" key="3">
    <source>
        <dbReference type="ARBA" id="ARBA00022840"/>
    </source>
</evidence>
<dbReference type="NCBIfam" id="TIGR02050">
    <property type="entry name" value="gshA_cyan_rel"/>
    <property type="match status" value="1"/>
</dbReference>
<dbReference type="PANTHER" id="PTHR36510">
    <property type="entry name" value="GLUTAMATE--CYSTEINE LIGASE 2-RELATED"/>
    <property type="match status" value="1"/>
</dbReference>
<dbReference type="Pfam" id="PF04107">
    <property type="entry name" value="GCS2"/>
    <property type="match status" value="1"/>
</dbReference>
<dbReference type="InterPro" id="IPR050141">
    <property type="entry name" value="GCL_type2/YbdK_subfam"/>
</dbReference>
<keyword evidence="3 4" id="KW-0067">ATP-binding</keyword>
<dbReference type="InterPro" id="IPR014746">
    <property type="entry name" value="Gln_synth/guanido_kin_cat_dom"/>
</dbReference>
<dbReference type="OrthoDB" id="9769628at2"/>
<dbReference type="NCBIfam" id="NF010039">
    <property type="entry name" value="PRK13515.1"/>
    <property type="match status" value="1"/>
</dbReference>
<comment type="function">
    <text evidence="4">ATP-dependent carboxylate-amine ligase which exhibits weak glutamate--cysteine ligase activity.</text>
</comment>